<evidence type="ECO:0000259" key="4">
    <source>
        <dbReference type="PROSITE" id="PS01124"/>
    </source>
</evidence>
<dbReference type="Pfam" id="PF12833">
    <property type="entry name" value="HTH_18"/>
    <property type="match status" value="1"/>
</dbReference>
<gene>
    <name evidence="5" type="ORF">SAMN06265348_11731</name>
</gene>
<dbReference type="GO" id="GO:0043565">
    <property type="term" value="F:sequence-specific DNA binding"/>
    <property type="evidence" value="ECO:0007669"/>
    <property type="project" value="InterPro"/>
</dbReference>
<dbReference type="SUPFAM" id="SSF46689">
    <property type="entry name" value="Homeodomain-like"/>
    <property type="match status" value="2"/>
</dbReference>
<dbReference type="InterPro" id="IPR003313">
    <property type="entry name" value="AraC-bd"/>
</dbReference>
<dbReference type="AlphaFoldDB" id="A0A521FQX9"/>
<dbReference type="RefSeq" id="WP_142531065.1">
    <property type="nucleotide sequence ID" value="NZ_CBCSJO010000016.1"/>
</dbReference>
<dbReference type="SMART" id="SM00342">
    <property type="entry name" value="HTH_ARAC"/>
    <property type="match status" value="1"/>
</dbReference>
<evidence type="ECO:0000256" key="2">
    <source>
        <dbReference type="ARBA" id="ARBA00023125"/>
    </source>
</evidence>
<keyword evidence="2 5" id="KW-0238">DNA-binding</keyword>
<sequence length="288" mass="33589">MRSKQLYKELEVSVIAVDPALHSLHKHHYFQLIYVLEGSGIHVVNENRFRFKKGDVFFLTPEDAHSYEAVSPPVFCIIDFTKNFFFKTANSLDEKVDISEAFRRLEYIFHNQHNVMGSLIVDGDRQVFKALINQLIAEKENDSPFSKIITQNIIFLLLNFIARCIQQRSVSYSQEGKPQNKIHTISTYIQQHIYDKQLLLLDSLAEKFNMSEGHLSRYFKQQTGSTVKDYITRYKLDIIQTRLKFSDLTISEIAAELDFTDESHLNKIFKNAFGVTAKKFKLEYKRGK</sequence>
<dbReference type="Proteomes" id="UP000320300">
    <property type="component" value="Unassembled WGS sequence"/>
</dbReference>
<protein>
    <submittedName>
        <fullName evidence="5">AraC-type DNA-binding protein</fullName>
    </submittedName>
</protein>
<dbReference type="InterPro" id="IPR037923">
    <property type="entry name" value="HTH-like"/>
</dbReference>
<dbReference type="SUPFAM" id="SSF51215">
    <property type="entry name" value="Regulatory protein AraC"/>
    <property type="match status" value="1"/>
</dbReference>
<dbReference type="InterPro" id="IPR014710">
    <property type="entry name" value="RmlC-like_jellyroll"/>
</dbReference>
<proteinExistence type="predicted"/>
<accession>A0A521FQX9</accession>
<dbReference type="InterPro" id="IPR018060">
    <property type="entry name" value="HTH_AraC"/>
</dbReference>
<name>A0A521FQX9_9SPHI</name>
<keyword evidence="1" id="KW-0805">Transcription regulation</keyword>
<dbReference type="Gene3D" id="2.60.120.10">
    <property type="entry name" value="Jelly Rolls"/>
    <property type="match status" value="1"/>
</dbReference>
<dbReference type="Pfam" id="PF02311">
    <property type="entry name" value="AraC_binding"/>
    <property type="match status" value="1"/>
</dbReference>
<dbReference type="EMBL" id="FXTN01000017">
    <property type="protein sequence ID" value="SMO98603.1"/>
    <property type="molecule type" value="Genomic_DNA"/>
</dbReference>
<keyword evidence="6" id="KW-1185">Reference proteome</keyword>
<reference evidence="5 6" key="1">
    <citation type="submission" date="2017-05" db="EMBL/GenBank/DDBJ databases">
        <authorList>
            <person name="Varghese N."/>
            <person name="Submissions S."/>
        </authorList>
    </citation>
    <scope>NUCLEOTIDE SEQUENCE [LARGE SCALE GENOMIC DNA]</scope>
    <source>
        <strain evidence="5 6">DSM 19036</strain>
    </source>
</reference>
<dbReference type="PROSITE" id="PS01124">
    <property type="entry name" value="HTH_ARAC_FAMILY_2"/>
    <property type="match status" value="1"/>
</dbReference>
<evidence type="ECO:0000256" key="3">
    <source>
        <dbReference type="ARBA" id="ARBA00023163"/>
    </source>
</evidence>
<dbReference type="Gene3D" id="1.10.10.60">
    <property type="entry name" value="Homeodomain-like"/>
    <property type="match status" value="2"/>
</dbReference>
<organism evidence="5 6">
    <name type="scientific">Pedobacter westerhofensis</name>
    <dbReference type="NCBI Taxonomy" id="425512"/>
    <lineage>
        <taxon>Bacteria</taxon>
        <taxon>Pseudomonadati</taxon>
        <taxon>Bacteroidota</taxon>
        <taxon>Sphingobacteriia</taxon>
        <taxon>Sphingobacteriales</taxon>
        <taxon>Sphingobacteriaceae</taxon>
        <taxon>Pedobacter</taxon>
    </lineage>
</organism>
<evidence type="ECO:0000313" key="5">
    <source>
        <dbReference type="EMBL" id="SMO98603.1"/>
    </source>
</evidence>
<dbReference type="PANTHER" id="PTHR43280:SF2">
    <property type="entry name" value="HTH-TYPE TRANSCRIPTIONAL REGULATOR EXSA"/>
    <property type="match status" value="1"/>
</dbReference>
<feature type="domain" description="HTH araC/xylS-type" evidence="4">
    <location>
        <begin position="183"/>
        <end position="283"/>
    </location>
</feature>
<dbReference type="OrthoDB" id="636258at2"/>
<evidence type="ECO:0000256" key="1">
    <source>
        <dbReference type="ARBA" id="ARBA00023015"/>
    </source>
</evidence>
<keyword evidence="3" id="KW-0804">Transcription</keyword>
<dbReference type="GO" id="GO:0003700">
    <property type="term" value="F:DNA-binding transcription factor activity"/>
    <property type="evidence" value="ECO:0007669"/>
    <property type="project" value="InterPro"/>
</dbReference>
<dbReference type="InterPro" id="IPR009057">
    <property type="entry name" value="Homeodomain-like_sf"/>
</dbReference>
<dbReference type="PANTHER" id="PTHR43280">
    <property type="entry name" value="ARAC-FAMILY TRANSCRIPTIONAL REGULATOR"/>
    <property type="match status" value="1"/>
</dbReference>
<evidence type="ECO:0000313" key="6">
    <source>
        <dbReference type="Proteomes" id="UP000320300"/>
    </source>
</evidence>